<dbReference type="Gene3D" id="3.30.420.10">
    <property type="entry name" value="Ribonuclease H-like superfamily/Ribonuclease H"/>
    <property type="match status" value="1"/>
</dbReference>
<sequence>MDNALTHISADIAKYVECRGYCCVYLPSYSSELNPIEQLWSVVMSKVKRQSLTSGAFSVYVVFVLFDNQNVDEYVSVDFIGANSPESNIDETVSRRRPDGIITINNITVGYVEVKPLKELVDTHKINKDLVRLGKFSKTAIDTYRLNACFAIQSIGTNLIFHLVEYVNRYLYLMTELDQLCFPASIEDIPILWEFFDNLLRILRVFEEKCKQNNSRTTIRVQSVSNDDSISQSAYFSPDTLSNEGRYMINDFGVSQAFYQFQISISTATSNLYMESHAYHILSENISRLQNHVCREFGFAQYGEEFDIHLMLELKDIVKKVHFQQMTRLAAQVDLLQKANAASSLNLRIISSFAGLIAMLPKEENTSVIKEQELCTHYSDPALTPSFDDPDNDIFFRWTGTMSDDSQAVPKRSISLEQPDVMVSWAEGAQIGKTIGFAEMKAAANGDNNYLITKDLIRLSGFSKSAIDQRNVSACLST</sequence>
<organism evidence="2 3">
    <name type="scientific">Rhizopus azygosporus</name>
    <name type="common">Rhizopus microsporus var. azygosporus</name>
    <dbReference type="NCBI Taxonomy" id="86630"/>
    <lineage>
        <taxon>Eukaryota</taxon>
        <taxon>Fungi</taxon>
        <taxon>Fungi incertae sedis</taxon>
        <taxon>Mucoromycota</taxon>
        <taxon>Mucoromycotina</taxon>
        <taxon>Mucoromycetes</taxon>
        <taxon>Mucorales</taxon>
        <taxon>Mucorineae</taxon>
        <taxon>Rhizopodaceae</taxon>
        <taxon>Rhizopus</taxon>
    </lineage>
</organism>
<dbReference type="Proteomes" id="UP000252139">
    <property type="component" value="Unassembled WGS sequence"/>
</dbReference>
<dbReference type="InterPro" id="IPR038717">
    <property type="entry name" value="Tc1-like_DDE_dom"/>
</dbReference>
<feature type="domain" description="Tc1-like transposase DDE" evidence="1">
    <location>
        <begin position="1"/>
        <end position="50"/>
    </location>
</feature>
<protein>
    <recommendedName>
        <fullName evidence="1">Tc1-like transposase DDE domain-containing protein</fullName>
    </recommendedName>
</protein>
<dbReference type="GO" id="GO:0003676">
    <property type="term" value="F:nucleic acid binding"/>
    <property type="evidence" value="ECO:0007669"/>
    <property type="project" value="InterPro"/>
</dbReference>
<comment type="caution">
    <text evidence="2">The sequence shown here is derived from an EMBL/GenBank/DDBJ whole genome shotgun (WGS) entry which is preliminary data.</text>
</comment>
<name>A0A367JDF4_RHIAZ</name>
<proteinExistence type="predicted"/>
<dbReference type="OrthoDB" id="2248794at2759"/>
<keyword evidence="3" id="KW-1185">Reference proteome</keyword>
<dbReference type="AlphaFoldDB" id="A0A367JDF4"/>
<dbReference type="Pfam" id="PF13358">
    <property type="entry name" value="DDE_3"/>
    <property type="match status" value="1"/>
</dbReference>
<reference evidence="2 3" key="1">
    <citation type="journal article" date="2018" name="G3 (Bethesda)">
        <title>Phylogenetic and Phylogenomic Definition of Rhizopus Species.</title>
        <authorList>
            <person name="Gryganskyi A.P."/>
            <person name="Golan J."/>
            <person name="Dolatabadi S."/>
            <person name="Mondo S."/>
            <person name="Robb S."/>
            <person name="Idnurm A."/>
            <person name="Muszewska A."/>
            <person name="Steczkiewicz K."/>
            <person name="Masonjones S."/>
            <person name="Liao H.L."/>
            <person name="Gajdeczka M.T."/>
            <person name="Anike F."/>
            <person name="Vuek A."/>
            <person name="Anishchenko I.M."/>
            <person name="Voigt K."/>
            <person name="de Hoog G.S."/>
            <person name="Smith M.E."/>
            <person name="Heitman J."/>
            <person name="Vilgalys R."/>
            <person name="Stajich J.E."/>
        </authorList>
    </citation>
    <scope>NUCLEOTIDE SEQUENCE [LARGE SCALE GENOMIC DNA]</scope>
    <source>
        <strain evidence="2 3">CBS 357.93</strain>
    </source>
</reference>
<evidence type="ECO:0000259" key="1">
    <source>
        <dbReference type="Pfam" id="PF13358"/>
    </source>
</evidence>
<gene>
    <name evidence="2" type="ORF">CU097_009313</name>
</gene>
<dbReference type="EMBL" id="PJQL01001567">
    <property type="protein sequence ID" value="RCH87915.1"/>
    <property type="molecule type" value="Genomic_DNA"/>
</dbReference>
<accession>A0A367JDF4</accession>
<evidence type="ECO:0000313" key="2">
    <source>
        <dbReference type="EMBL" id="RCH87915.1"/>
    </source>
</evidence>
<evidence type="ECO:0000313" key="3">
    <source>
        <dbReference type="Proteomes" id="UP000252139"/>
    </source>
</evidence>
<dbReference type="InterPro" id="IPR036397">
    <property type="entry name" value="RNaseH_sf"/>
</dbReference>